<proteinExistence type="predicted"/>
<dbReference type="Pfam" id="PF14579">
    <property type="entry name" value="HHH_6"/>
    <property type="match status" value="1"/>
</dbReference>
<reference evidence="8 10" key="2">
    <citation type="submission" date="2016-02" db="EMBL/GenBank/DDBJ databases">
        <title>A draft genome sequence of Candidatus Phytoplasma oryzae strain Mbita1, the causative agent of Napier Grass stunt disease in Kenya.</title>
        <authorList>
            <person name="Fischer A."/>
            <person name="Santa-Cruz I."/>
            <person name="Wambua L."/>
            <person name="Olds C."/>
            <person name="Midega C."/>
            <person name="Dickinson M."/>
            <person name="Kawicha P."/>
            <person name="Khan Z."/>
            <person name="Masiga D."/>
            <person name="Jores J."/>
            <person name="Bernd S."/>
        </authorList>
    </citation>
    <scope>NUCLEOTIDE SEQUENCE [LARGE SCALE GENOMIC DNA]</scope>
    <source>
        <strain evidence="8">Mbita1</strain>
    </source>
</reference>
<dbReference type="Pfam" id="PF07733">
    <property type="entry name" value="DNA_pol3_alpha"/>
    <property type="match status" value="1"/>
</dbReference>
<dbReference type="PATRIC" id="fig|203274.3.peg.379"/>
<name>A0A139JQX7_9MOLU</name>
<dbReference type="InterPro" id="IPR011708">
    <property type="entry name" value="DNA_pol3_alpha_NTPase_dom"/>
</dbReference>
<dbReference type="InterPro" id="IPR003141">
    <property type="entry name" value="Pol/His_phosphatase_N"/>
</dbReference>
<evidence type="ECO:0000256" key="4">
    <source>
        <dbReference type="ARBA" id="ARBA00022705"/>
    </source>
</evidence>
<dbReference type="PANTHER" id="PTHR32294">
    <property type="entry name" value="DNA POLYMERASE III SUBUNIT ALPHA"/>
    <property type="match status" value="1"/>
</dbReference>
<evidence type="ECO:0000313" key="11">
    <source>
        <dbReference type="Proteomes" id="UP000249343"/>
    </source>
</evidence>
<comment type="caution">
    <text evidence="8">The sequence shown here is derived from an EMBL/GenBank/DDBJ whole genome shotgun (WGS) entry which is preliminary data.</text>
</comment>
<dbReference type="InterPro" id="IPR040982">
    <property type="entry name" value="DNA_pol3_finger"/>
</dbReference>
<dbReference type="EMBL" id="JHUK01000002">
    <property type="protein sequence ID" value="RAM57859.1"/>
    <property type="molecule type" value="Genomic_DNA"/>
</dbReference>
<dbReference type="Proteomes" id="UP000249343">
    <property type="component" value="Unassembled WGS sequence"/>
</dbReference>
<dbReference type="EC" id="2.7.7.7" evidence="1"/>
<dbReference type="Gene3D" id="3.20.20.140">
    <property type="entry name" value="Metal-dependent hydrolases"/>
    <property type="match status" value="1"/>
</dbReference>
<dbReference type="Pfam" id="PF02811">
    <property type="entry name" value="PHP"/>
    <property type="match status" value="1"/>
</dbReference>
<dbReference type="Proteomes" id="UP000070069">
    <property type="component" value="Unassembled WGS sequence"/>
</dbReference>
<accession>A0A139JQX7</accession>
<evidence type="ECO:0000313" key="8">
    <source>
        <dbReference type="EMBL" id="KXT29276.1"/>
    </source>
</evidence>
<evidence type="ECO:0000256" key="2">
    <source>
        <dbReference type="ARBA" id="ARBA00022679"/>
    </source>
</evidence>
<dbReference type="AlphaFoldDB" id="A0A139JQX7"/>
<dbReference type="GO" id="GO:0008408">
    <property type="term" value="F:3'-5' exonuclease activity"/>
    <property type="evidence" value="ECO:0007669"/>
    <property type="project" value="InterPro"/>
</dbReference>
<feature type="domain" description="Polymerase/histidinol phosphatase N-terminal" evidence="7">
    <location>
        <begin position="3"/>
        <end position="70"/>
    </location>
</feature>
<dbReference type="GO" id="GO:0006260">
    <property type="term" value="P:DNA replication"/>
    <property type="evidence" value="ECO:0007669"/>
    <property type="project" value="UniProtKB-KW"/>
</dbReference>
<reference evidence="9 11" key="1">
    <citation type="submission" date="2014-04" db="EMBL/GenBank/DDBJ databases">
        <title>Genome study of Napier grass stunt phytoplasma.</title>
        <authorList>
            <person name="Kawicha P."/>
            <person name="Dickinson M."/>
            <person name="Hodgetts J."/>
        </authorList>
    </citation>
    <scope>NUCLEOTIDE SEQUENCE [LARGE SCALE GENOMIC DNA]</scope>
    <source>
        <strain evidence="9 11">NGS-S10</strain>
    </source>
</reference>
<keyword evidence="5" id="KW-0239">DNA-directed DNA polymerase</keyword>
<dbReference type="OrthoDB" id="9803237at2"/>
<dbReference type="Gene3D" id="1.10.150.870">
    <property type="match status" value="1"/>
</dbReference>
<keyword evidence="11" id="KW-1185">Reference proteome</keyword>
<dbReference type="InterPro" id="IPR016195">
    <property type="entry name" value="Pol/histidinol_Pase-like"/>
</dbReference>
<keyword evidence="2 8" id="KW-0808">Transferase</keyword>
<dbReference type="SUPFAM" id="SSF89550">
    <property type="entry name" value="PHP domain-like"/>
    <property type="match status" value="1"/>
</dbReference>
<protein>
    <recommendedName>
        <fullName evidence="1">DNA-directed DNA polymerase</fullName>
        <ecNumber evidence="1">2.7.7.7</ecNumber>
    </recommendedName>
</protein>
<keyword evidence="4" id="KW-0235">DNA replication</keyword>
<dbReference type="EMBL" id="LTBM01000004">
    <property type="protein sequence ID" value="KXT29276.1"/>
    <property type="molecule type" value="Genomic_DNA"/>
</dbReference>
<evidence type="ECO:0000256" key="6">
    <source>
        <dbReference type="ARBA" id="ARBA00049244"/>
    </source>
</evidence>
<evidence type="ECO:0000259" key="7">
    <source>
        <dbReference type="SMART" id="SM00481"/>
    </source>
</evidence>
<sequence length="882" mass="104747">MLGVFYLQTYYSIMSSTYSIESLIKKAIKNNYDFVALSEEENLYSMVDFLELCNKYKIKPIMGIKIYLYLDFLSSSQKIGFLVYSFDDIGLQNLIKISNFIKIKRNHITLKELLFFQEGNFFILSNIEFVFINLLDTEIIKKILFKLKSEIKYFFLGISLQSNFLEMFANIFFSLAEKLNLQVVAVHKTHFLEEEEKDIYELLLKLSNKKINKKFNFQFLEKEKIIKDYQVYFNDYKHLFLDLKKFMENIQYQTIFNNIIYSLPSLKLFDIYENSYQCLRKIVFDNLFKKISQKSINFALYLERLEKELNIIKKISYEKYFLIVYDLISYAKKKKILLGPGRGSSSSSLVCFLLGITEVDPLLYNLIFERFLNLYRNKMPDIDLDFPDNKLNIILKYIVKKYGINHVANIITFSTLTVKSILNNITYMNYKISNNEIKKLNKLEGIPKFIGTHPAGIIISKNNLLKFLPIQKNIQINSPFLYQTQLDAKQLAKMGFNKIDLLSLKSLTFIEKILQKISKKFRISWNQIPLDDLDTFSTLQKGDTEYIFQLESPNAQNILKKVCPKKIEDLVDVLALNRPGPFFFLNNYLKYKDRKSTKIIDESIDFIIKKTNGIILYQEQIMEIAFYFAGYNLSESENFMNSITRNKLKKDNNDFIQIKENFLHKSQKKGNSLYLSNKIYNYIIQFSNYTFNKSHSVAYSLISYRMTYLKTHYFLFFFAVLLDEYVKNSLITFQIIKKIKKKKNIIFVKPSVFESTSEYQILDDNKVLLPLTLIKDLSFQICELIIKEREKRKFYDFYDFLTRCKYFLNNSLLRNLIFAGSLDFFGLKRKTLFQNSNLDFLEHEKYLTPFKKKIEKETEYSLEYLKKENIKIFGFFLNELIF</sequence>
<gene>
    <name evidence="8" type="primary">dnaE</name>
    <name evidence="8" type="ORF">AXA84_0223</name>
    <name evidence="9" type="ORF">DH96_00845</name>
</gene>
<dbReference type="InterPro" id="IPR029460">
    <property type="entry name" value="DNAPol_HHH"/>
</dbReference>
<evidence type="ECO:0000256" key="3">
    <source>
        <dbReference type="ARBA" id="ARBA00022695"/>
    </source>
</evidence>
<evidence type="ECO:0000313" key="10">
    <source>
        <dbReference type="Proteomes" id="UP000070069"/>
    </source>
</evidence>
<evidence type="ECO:0000256" key="5">
    <source>
        <dbReference type="ARBA" id="ARBA00022932"/>
    </source>
</evidence>
<dbReference type="PANTHER" id="PTHR32294:SF0">
    <property type="entry name" value="DNA POLYMERASE III SUBUNIT ALPHA"/>
    <property type="match status" value="1"/>
</dbReference>
<dbReference type="RefSeq" id="WP_066540316.1">
    <property type="nucleotide sequence ID" value="NZ_JHUK01000002.1"/>
</dbReference>
<dbReference type="GO" id="GO:0003887">
    <property type="term" value="F:DNA-directed DNA polymerase activity"/>
    <property type="evidence" value="ECO:0007669"/>
    <property type="project" value="UniProtKB-KW"/>
</dbReference>
<dbReference type="InterPro" id="IPR004805">
    <property type="entry name" value="DnaE2/DnaE/PolC"/>
</dbReference>
<evidence type="ECO:0000313" key="9">
    <source>
        <dbReference type="EMBL" id="RAM57859.1"/>
    </source>
</evidence>
<comment type="catalytic activity">
    <reaction evidence="6">
        <text>DNA(n) + a 2'-deoxyribonucleoside 5'-triphosphate = DNA(n+1) + diphosphate</text>
        <dbReference type="Rhea" id="RHEA:22508"/>
        <dbReference type="Rhea" id="RHEA-COMP:17339"/>
        <dbReference type="Rhea" id="RHEA-COMP:17340"/>
        <dbReference type="ChEBI" id="CHEBI:33019"/>
        <dbReference type="ChEBI" id="CHEBI:61560"/>
        <dbReference type="ChEBI" id="CHEBI:173112"/>
        <dbReference type="EC" id="2.7.7.7"/>
    </reaction>
</comment>
<dbReference type="InterPro" id="IPR004013">
    <property type="entry name" value="PHP_dom"/>
</dbReference>
<dbReference type="Pfam" id="PF17657">
    <property type="entry name" value="DNA_pol3_finger"/>
    <property type="match status" value="1"/>
</dbReference>
<organism evidence="8 10">
    <name type="scientific">Candidatus Phytoplasma oryzae</name>
    <dbReference type="NCBI Taxonomy" id="203274"/>
    <lineage>
        <taxon>Bacteria</taxon>
        <taxon>Bacillati</taxon>
        <taxon>Mycoplasmatota</taxon>
        <taxon>Mollicutes</taxon>
        <taxon>Acholeplasmatales</taxon>
        <taxon>Acholeplasmataceae</taxon>
        <taxon>Candidatus Phytoplasma</taxon>
        <taxon>16SrXI (Rice yellow dwarf group)</taxon>
    </lineage>
</organism>
<keyword evidence="3 8" id="KW-0548">Nucleotidyltransferase</keyword>
<evidence type="ECO:0000256" key="1">
    <source>
        <dbReference type="ARBA" id="ARBA00012417"/>
    </source>
</evidence>
<dbReference type="CDD" id="cd07431">
    <property type="entry name" value="PHP_PolIIIA"/>
    <property type="match status" value="1"/>
</dbReference>
<dbReference type="SMART" id="SM00481">
    <property type="entry name" value="POLIIIAc"/>
    <property type="match status" value="1"/>
</dbReference>